<feature type="region of interest" description="Disordered" evidence="1">
    <location>
        <begin position="104"/>
        <end position="279"/>
    </location>
</feature>
<feature type="compositionally biased region" description="Acidic residues" evidence="1">
    <location>
        <begin position="231"/>
        <end position="258"/>
    </location>
</feature>
<dbReference type="PROSITE" id="PS51257">
    <property type="entry name" value="PROKAR_LIPOPROTEIN"/>
    <property type="match status" value="1"/>
</dbReference>
<feature type="signal peptide" evidence="2">
    <location>
        <begin position="1"/>
        <end position="22"/>
    </location>
</feature>
<protein>
    <submittedName>
        <fullName evidence="4">Coiled-coil domain-containing protein 80</fullName>
    </submittedName>
</protein>
<dbReference type="GeneID" id="108015040"/>
<feature type="compositionally biased region" description="Low complexity" evidence="1">
    <location>
        <begin position="149"/>
        <end position="163"/>
    </location>
</feature>
<evidence type="ECO:0000313" key="4">
    <source>
        <dbReference type="RefSeq" id="XP_016936761.3"/>
    </source>
</evidence>
<feature type="compositionally biased region" description="Basic and acidic residues" evidence="1">
    <location>
        <begin position="125"/>
        <end position="139"/>
    </location>
</feature>
<name>A0AB39ZL50_DROSZ</name>
<keyword evidence="3" id="KW-1185">Reference proteome</keyword>
<proteinExistence type="predicted"/>
<keyword evidence="2" id="KW-0732">Signal</keyword>
<evidence type="ECO:0000256" key="1">
    <source>
        <dbReference type="SAM" id="MobiDB-lite"/>
    </source>
</evidence>
<accession>A0AB39ZL50</accession>
<feature type="compositionally biased region" description="Acidic residues" evidence="1">
    <location>
        <begin position="187"/>
        <end position="211"/>
    </location>
</feature>
<dbReference type="AlphaFoldDB" id="A0AB39ZL50"/>
<dbReference type="RefSeq" id="XP_016936761.3">
    <property type="nucleotide sequence ID" value="XM_017081272.4"/>
</dbReference>
<organism evidence="3 4">
    <name type="scientific">Drosophila suzukii</name>
    <name type="common">Spotted-wing drosophila fruit fly</name>
    <dbReference type="NCBI Taxonomy" id="28584"/>
    <lineage>
        <taxon>Eukaryota</taxon>
        <taxon>Metazoa</taxon>
        <taxon>Ecdysozoa</taxon>
        <taxon>Arthropoda</taxon>
        <taxon>Hexapoda</taxon>
        <taxon>Insecta</taxon>
        <taxon>Pterygota</taxon>
        <taxon>Neoptera</taxon>
        <taxon>Endopterygota</taxon>
        <taxon>Diptera</taxon>
        <taxon>Brachycera</taxon>
        <taxon>Muscomorpha</taxon>
        <taxon>Ephydroidea</taxon>
        <taxon>Drosophilidae</taxon>
        <taxon>Drosophila</taxon>
        <taxon>Sophophora</taxon>
    </lineage>
</organism>
<gene>
    <name evidence="4" type="primary">LOC108015040</name>
</gene>
<feature type="chain" id="PRO_5046376821" evidence="2">
    <location>
        <begin position="23"/>
        <end position="279"/>
    </location>
</feature>
<feature type="compositionally biased region" description="Low complexity" evidence="1">
    <location>
        <begin position="104"/>
        <end position="122"/>
    </location>
</feature>
<evidence type="ECO:0000313" key="3">
    <source>
        <dbReference type="Proteomes" id="UP001652628"/>
    </source>
</evidence>
<evidence type="ECO:0000256" key="2">
    <source>
        <dbReference type="SAM" id="SignalP"/>
    </source>
</evidence>
<reference evidence="4" key="1">
    <citation type="submission" date="2025-08" db="UniProtKB">
        <authorList>
            <consortium name="RefSeq"/>
        </authorList>
    </citation>
    <scope>IDENTIFICATION</scope>
</reference>
<dbReference type="Proteomes" id="UP001652628">
    <property type="component" value="Chromosome X"/>
</dbReference>
<sequence>MSRSSILILLLLGVSCLEILQARSLPEGERHRFVRRRISPDDPDLEIIEVKEVYYVRRPKKVVVPLDEDEMDWRIRCDFEPSLPECRDLIKKPVVAPTTKTITTTTQAPTSTTTTTRRTTTTPEPLRDESMERRIRCEFDPTAEECAPSTTSTTTTTTTTTTTESPILPEFNDPEYEPESKTLPELNDPETETEPEQETEQQSDTDPEIDSEGAKEEVTEEPSPEDVIPLADDDGESDDNDTEDLEDQEDDADLEDIYDVNPNEGETHSIGAHETGAWN</sequence>